<dbReference type="Proteomes" id="UP000048948">
    <property type="component" value="Unassembled WGS sequence"/>
</dbReference>
<dbReference type="Proteomes" id="UP000046680">
    <property type="component" value="Unassembled WGS sequence"/>
</dbReference>
<evidence type="ECO:0000313" key="5">
    <source>
        <dbReference type="Proteomes" id="UP000048948"/>
    </source>
</evidence>
<evidence type="ECO:0000313" key="3">
    <source>
        <dbReference type="EMBL" id="CKT61113.1"/>
    </source>
</evidence>
<dbReference type="AlphaFoldDB" id="A0A655ESZ8"/>
<dbReference type="EMBL" id="CGCX01001457">
    <property type="protein sequence ID" value="CFR95055.1"/>
    <property type="molecule type" value="Genomic_DNA"/>
</dbReference>
<name>A0A655ESZ8_MYCTX</name>
<gene>
    <name evidence="1" type="ORF">ERS007657_03196</name>
    <name evidence="3" type="ORF">ERS027646_03883</name>
    <name evidence="2" type="ORF">ERS027659_03460</name>
</gene>
<sequence>MQLSGQQHVKLVGRAVGEQAGAAEFALWFEVRQQRGTRQNQDRDDDAKSDRAAVELQRVVKHPGVPAHDGVFEPAQQKTPAANLNLGGEAKPHSSFSHVEVCVHRGDSLRHI</sequence>
<dbReference type="Proteomes" id="UP000050164">
    <property type="component" value="Unassembled WGS sequence"/>
</dbReference>
<accession>A0A655ESZ8</accession>
<evidence type="ECO:0000313" key="6">
    <source>
        <dbReference type="Proteomes" id="UP000050164"/>
    </source>
</evidence>
<organism evidence="2 6">
    <name type="scientific">Mycobacterium tuberculosis</name>
    <dbReference type="NCBI Taxonomy" id="1773"/>
    <lineage>
        <taxon>Bacteria</taxon>
        <taxon>Bacillati</taxon>
        <taxon>Actinomycetota</taxon>
        <taxon>Actinomycetes</taxon>
        <taxon>Mycobacteriales</taxon>
        <taxon>Mycobacteriaceae</taxon>
        <taxon>Mycobacterium</taxon>
        <taxon>Mycobacterium tuberculosis complex</taxon>
    </lineage>
</organism>
<evidence type="ECO:0000313" key="2">
    <source>
        <dbReference type="EMBL" id="CKS70314.1"/>
    </source>
</evidence>
<dbReference type="EMBL" id="CNGE01001011">
    <property type="protein sequence ID" value="CKT61113.1"/>
    <property type="molecule type" value="Genomic_DNA"/>
</dbReference>
<dbReference type="EMBL" id="CNFT01001003">
    <property type="protein sequence ID" value="CKS70314.1"/>
    <property type="molecule type" value="Genomic_DNA"/>
</dbReference>
<proteinExistence type="predicted"/>
<reference evidence="4 5" key="1">
    <citation type="submission" date="2015-03" db="EMBL/GenBank/DDBJ databases">
        <authorList>
            <consortium name="Pathogen Informatics"/>
        </authorList>
    </citation>
    <scope>NUCLEOTIDE SEQUENCE [LARGE SCALE GENOMIC DNA]</scope>
    <source>
        <strain evidence="3 5">Bir 172</strain>
        <strain evidence="2 6">Bir 185</strain>
        <strain evidence="1 4">C09601061</strain>
    </source>
</reference>
<protein>
    <submittedName>
        <fullName evidence="2">Uncharacterized protein</fullName>
    </submittedName>
</protein>
<evidence type="ECO:0000313" key="1">
    <source>
        <dbReference type="EMBL" id="CFR95055.1"/>
    </source>
</evidence>
<evidence type="ECO:0000313" key="4">
    <source>
        <dbReference type="Proteomes" id="UP000046680"/>
    </source>
</evidence>